<dbReference type="STRING" id="497965.Cyan7822_2116"/>
<dbReference type="NCBIfam" id="TIGR00249">
    <property type="entry name" value="sixA"/>
    <property type="match status" value="1"/>
</dbReference>
<dbReference type="Gene3D" id="3.40.50.1240">
    <property type="entry name" value="Phosphoglycerate mutase-like"/>
    <property type="match status" value="1"/>
</dbReference>
<evidence type="ECO:0000313" key="3">
    <source>
        <dbReference type="EMBL" id="ADN14096.1"/>
    </source>
</evidence>
<keyword evidence="4" id="KW-1185">Reference proteome</keyword>
<feature type="binding site" evidence="2">
    <location>
        <position position="58"/>
    </location>
    <ligand>
        <name>substrate</name>
    </ligand>
</feature>
<evidence type="ECO:0000256" key="1">
    <source>
        <dbReference type="ARBA" id="ARBA00022801"/>
    </source>
</evidence>
<dbReference type="EMBL" id="CP002198">
    <property type="protein sequence ID" value="ADN14096.1"/>
    <property type="molecule type" value="Genomic_DNA"/>
</dbReference>
<reference evidence="4" key="1">
    <citation type="journal article" date="2011" name="MBio">
        <title>Novel metabolic attributes of the genus Cyanothece, comprising a group of unicellular nitrogen-fixing Cyanobacteria.</title>
        <authorList>
            <person name="Bandyopadhyay A."/>
            <person name="Elvitigala T."/>
            <person name="Welsh E."/>
            <person name="Stockel J."/>
            <person name="Liberton M."/>
            <person name="Min H."/>
            <person name="Sherman L.A."/>
            <person name="Pakrasi H.B."/>
        </authorList>
    </citation>
    <scope>NUCLEOTIDE SEQUENCE [LARGE SCALE GENOMIC DNA]</scope>
    <source>
        <strain evidence="4">PCC 7822</strain>
    </source>
</reference>
<dbReference type="InterPro" id="IPR029033">
    <property type="entry name" value="His_PPase_superfam"/>
</dbReference>
<dbReference type="Proteomes" id="UP000008206">
    <property type="component" value="Chromosome"/>
</dbReference>
<protein>
    <submittedName>
        <fullName evidence="3">Phosphohistidine phosphatase, SixA</fullName>
    </submittedName>
</protein>
<dbReference type="SMART" id="SM00855">
    <property type="entry name" value="PGAM"/>
    <property type="match status" value="1"/>
</dbReference>
<dbReference type="PANTHER" id="PTHR20935:SF0">
    <property type="entry name" value="SERINE_THREONINE-PROTEIN PHOSPHATASE PGAM5, MITOCHONDRIAL"/>
    <property type="match status" value="1"/>
</dbReference>
<accession>E0UDA5</accession>
<name>E0UDA5_GLOV7</name>
<dbReference type="HOGENOM" id="CLU_084603_3_1_3"/>
<dbReference type="InterPro" id="IPR013078">
    <property type="entry name" value="His_Pase_superF_clade-1"/>
</dbReference>
<evidence type="ECO:0000313" key="4">
    <source>
        <dbReference type="Proteomes" id="UP000008206"/>
    </source>
</evidence>
<organism evidence="3 4">
    <name type="scientific">Gloeothece verrucosa (strain PCC 7822)</name>
    <name type="common">Cyanothece sp. (strain PCC 7822)</name>
    <dbReference type="NCBI Taxonomy" id="497965"/>
    <lineage>
        <taxon>Bacteria</taxon>
        <taxon>Bacillati</taxon>
        <taxon>Cyanobacteriota</taxon>
        <taxon>Cyanophyceae</taxon>
        <taxon>Oscillatoriophycideae</taxon>
        <taxon>Chroococcales</taxon>
        <taxon>Aphanothecaceae</taxon>
        <taxon>Gloeothece</taxon>
        <taxon>Gloeothece verrucosa</taxon>
    </lineage>
</organism>
<dbReference type="InterPro" id="IPR004449">
    <property type="entry name" value="SixA"/>
</dbReference>
<dbReference type="eggNOG" id="COG2062">
    <property type="taxonomic scope" value="Bacteria"/>
</dbReference>
<dbReference type="AlphaFoldDB" id="E0UDA5"/>
<dbReference type="KEGG" id="cyj:Cyan7822_2116"/>
<dbReference type="GO" id="GO:0101006">
    <property type="term" value="F:protein histidine phosphatase activity"/>
    <property type="evidence" value="ECO:0007669"/>
    <property type="project" value="InterPro"/>
</dbReference>
<dbReference type="SUPFAM" id="SSF53254">
    <property type="entry name" value="Phosphoglycerate mutase-like"/>
    <property type="match status" value="1"/>
</dbReference>
<dbReference type="InterPro" id="IPR051021">
    <property type="entry name" value="Mito_Ser/Thr_phosphatase"/>
</dbReference>
<evidence type="ECO:0000256" key="2">
    <source>
        <dbReference type="PIRSR" id="PIRSR613078-2"/>
    </source>
</evidence>
<sequence length="165" mass="18365">MTQLYLIRHGIAAEAADYSDDQKRPLTEKGRQKTEQVAQKLLQKGIQFDLILTSPLVRAVSTAVILMDVGLSKKVQEFAPLAPEGNLETWVNWWNQSGYNNKDSSLALVGHQPDLGNWSEVLVWGKTQEKLIVKKAGVIGLNILDKTAPIGNCELFLLTSPKWLL</sequence>
<gene>
    <name evidence="3" type="ordered locus">Cyan7822_2116</name>
</gene>
<dbReference type="CDD" id="cd07067">
    <property type="entry name" value="HP_PGM_like"/>
    <property type="match status" value="1"/>
</dbReference>
<proteinExistence type="predicted"/>
<keyword evidence="1" id="KW-0378">Hydrolase</keyword>
<dbReference type="GO" id="GO:0005737">
    <property type="term" value="C:cytoplasm"/>
    <property type="evidence" value="ECO:0007669"/>
    <property type="project" value="InterPro"/>
</dbReference>
<dbReference type="Pfam" id="PF00300">
    <property type="entry name" value="His_Phos_1"/>
    <property type="match status" value="1"/>
</dbReference>
<dbReference type="OrthoDB" id="194934at2"/>
<dbReference type="PANTHER" id="PTHR20935">
    <property type="entry name" value="PHOSPHOGLYCERATE MUTASE-RELATED"/>
    <property type="match status" value="1"/>
</dbReference>
<dbReference type="RefSeq" id="WP_013322202.1">
    <property type="nucleotide sequence ID" value="NC_014501.1"/>
</dbReference>